<dbReference type="CDD" id="cd02338">
    <property type="entry name" value="ZZ_PCMF_like"/>
    <property type="match status" value="1"/>
</dbReference>
<evidence type="ECO:0000256" key="7">
    <source>
        <dbReference type="ARBA" id="ARBA00022833"/>
    </source>
</evidence>
<comment type="caution">
    <text evidence="10">The sequence shown here is derived from an EMBL/GenBank/DDBJ whole genome shotgun (WGS) entry which is preliminary data.</text>
</comment>
<reference evidence="10 11" key="1">
    <citation type="submission" date="2017-06" db="EMBL/GenBank/DDBJ databases">
        <title>A platform for efficient transgenesis in Macrostomum lignano, a flatworm model organism for stem cell research.</title>
        <authorList>
            <person name="Berezikov E."/>
        </authorList>
    </citation>
    <scope>NUCLEOTIDE SEQUENCE [LARGE SCALE GENOMIC DNA]</scope>
    <source>
        <strain evidence="10">DV1</strain>
        <tissue evidence="10">Whole organism</tissue>
    </source>
</reference>
<dbReference type="OrthoDB" id="7873042at2759"/>
<dbReference type="GO" id="GO:0045202">
    <property type="term" value="C:synapse"/>
    <property type="evidence" value="ECO:0007669"/>
    <property type="project" value="GOC"/>
</dbReference>
<dbReference type="GO" id="GO:0061630">
    <property type="term" value="F:ubiquitin protein ligase activity"/>
    <property type="evidence" value="ECO:0007669"/>
    <property type="project" value="UniProtKB-EC"/>
</dbReference>
<evidence type="ECO:0000256" key="2">
    <source>
        <dbReference type="ARBA" id="ARBA00010938"/>
    </source>
</evidence>
<keyword evidence="4" id="KW-0808">Transferase</keyword>
<comment type="similarity">
    <text evidence="2">Belongs to the KCMF1 family.</text>
</comment>
<evidence type="ECO:0000313" key="10">
    <source>
        <dbReference type="EMBL" id="PAA56088.1"/>
    </source>
</evidence>
<evidence type="ECO:0000256" key="8">
    <source>
        <dbReference type="PROSITE-ProRule" id="PRU00228"/>
    </source>
</evidence>
<keyword evidence="6 8" id="KW-0863">Zinc-finger</keyword>
<evidence type="ECO:0000259" key="9">
    <source>
        <dbReference type="PROSITE" id="PS50135"/>
    </source>
</evidence>
<evidence type="ECO:0000256" key="3">
    <source>
        <dbReference type="ARBA" id="ARBA00012483"/>
    </source>
</evidence>
<dbReference type="SUPFAM" id="SSF57850">
    <property type="entry name" value="RING/U-box"/>
    <property type="match status" value="1"/>
</dbReference>
<dbReference type="STRING" id="282301.A0A267E3G2"/>
<proteinExistence type="inferred from homology"/>
<feature type="non-terminal residue" evidence="10">
    <location>
        <position position="1"/>
    </location>
</feature>
<name>A0A267E3G2_9PLAT</name>
<dbReference type="SMART" id="SM00291">
    <property type="entry name" value="ZnF_ZZ"/>
    <property type="match status" value="1"/>
</dbReference>
<keyword evidence="7" id="KW-0862">Zinc</keyword>
<dbReference type="GO" id="GO:0005886">
    <property type="term" value="C:plasma membrane"/>
    <property type="evidence" value="ECO:0007669"/>
    <property type="project" value="TreeGrafter"/>
</dbReference>
<dbReference type="PROSITE" id="PS01357">
    <property type="entry name" value="ZF_ZZ_1"/>
    <property type="match status" value="1"/>
</dbReference>
<dbReference type="GO" id="GO:0099536">
    <property type="term" value="P:synaptic signaling"/>
    <property type="evidence" value="ECO:0007669"/>
    <property type="project" value="TreeGrafter"/>
</dbReference>
<dbReference type="InterPro" id="IPR000433">
    <property type="entry name" value="Znf_ZZ"/>
</dbReference>
<dbReference type="Pfam" id="PF05605">
    <property type="entry name" value="zf-Di19"/>
    <property type="match status" value="1"/>
</dbReference>
<dbReference type="Pfam" id="PF00569">
    <property type="entry name" value="ZZ"/>
    <property type="match status" value="1"/>
</dbReference>
<dbReference type="EMBL" id="NIVC01002665">
    <property type="protein sequence ID" value="PAA56088.1"/>
    <property type="molecule type" value="Genomic_DNA"/>
</dbReference>
<evidence type="ECO:0000313" key="11">
    <source>
        <dbReference type="Proteomes" id="UP000215902"/>
    </source>
</evidence>
<sequence>AGRRMSRHDGVSCDGCDQQAFRGRRYKCLRCFDFDLCGPCYDSRNFCAEEQFAPMEADIMAAGGAIQHRAEHPMQCILTRADMLLYFGGESGSAADTGAVAFTCPYCGNLGYSQSDLAEHVAGEHADASSGHQQHQQVICPVCAACPSGAPNHQTRNLAHHLQLDHGALGPDDSSLLSTAGLRSNRDASRRGLPSLSRVSCVPVRSGAGRGRGLGSASAVLAAAAGGGGGGGEGGGGGGGASGFIERLAWPLAGDPIAELLSQLSSVRGRPSAAAAAVSSQLAQLEMQLHSTRAQLERLPTQSSGGGVRGGRSAGGGVSLSNIAAASSRAVPFAVYAGNSAAQQQQTSRSSGSSGLRIKSAASVPLSEQQQVSGDASRSVQAAAAPAKTVPAVIGEQQPLFKDKYPLLCGLVAAAEAETSREQVDSKRQELAAERAAGVAAQLLLSLFADAHC</sequence>
<dbReference type="GO" id="GO:0008270">
    <property type="term" value="F:zinc ion binding"/>
    <property type="evidence" value="ECO:0007669"/>
    <property type="project" value="UniProtKB-KW"/>
</dbReference>
<evidence type="ECO:0000256" key="6">
    <source>
        <dbReference type="ARBA" id="ARBA00022771"/>
    </source>
</evidence>
<comment type="catalytic activity">
    <reaction evidence="1">
        <text>S-ubiquitinyl-[E2 ubiquitin-conjugating enzyme]-L-cysteine + [acceptor protein]-L-lysine = [E2 ubiquitin-conjugating enzyme]-L-cysteine + N(6)-ubiquitinyl-[acceptor protein]-L-lysine.</text>
        <dbReference type="EC" id="2.3.2.27"/>
    </reaction>
</comment>
<dbReference type="Gene3D" id="3.30.60.90">
    <property type="match status" value="1"/>
</dbReference>
<evidence type="ECO:0000256" key="4">
    <source>
        <dbReference type="ARBA" id="ARBA00022679"/>
    </source>
</evidence>
<dbReference type="InterPro" id="IPR043145">
    <property type="entry name" value="Znf_ZZ_sf"/>
</dbReference>
<gene>
    <name evidence="10" type="ORF">BOX15_Mlig022772g1</name>
</gene>
<dbReference type="PROSITE" id="PS50135">
    <property type="entry name" value="ZF_ZZ_2"/>
    <property type="match status" value="1"/>
</dbReference>
<dbReference type="InterPro" id="IPR008598">
    <property type="entry name" value="Di19_Zn-bd"/>
</dbReference>
<keyword evidence="11" id="KW-1185">Reference proteome</keyword>
<feature type="domain" description="ZZ-type" evidence="9">
    <location>
        <begin position="8"/>
        <end position="82"/>
    </location>
</feature>
<organism evidence="10 11">
    <name type="scientific">Macrostomum lignano</name>
    <dbReference type="NCBI Taxonomy" id="282301"/>
    <lineage>
        <taxon>Eukaryota</taxon>
        <taxon>Metazoa</taxon>
        <taxon>Spiralia</taxon>
        <taxon>Lophotrochozoa</taxon>
        <taxon>Platyhelminthes</taxon>
        <taxon>Rhabditophora</taxon>
        <taxon>Macrostomorpha</taxon>
        <taxon>Macrostomida</taxon>
        <taxon>Macrostomidae</taxon>
        <taxon>Macrostomum</taxon>
    </lineage>
</organism>
<dbReference type="Proteomes" id="UP000215902">
    <property type="component" value="Unassembled WGS sequence"/>
</dbReference>
<dbReference type="AlphaFoldDB" id="A0A267E3G2"/>
<accession>A0A267E3G2</accession>
<protein>
    <recommendedName>
        <fullName evidence="3">RING-type E3 ubiquitin transferase</fullName>
        <ecNumber evidence="3">2.3.2.27</ecNumber>
    </recommendedName>
</protein>
<dbReference type="PANTHER" id="PTHR12268:SF13">
    <property type="entry name" value="E3 UBIQUITIN-PROTEIN LIGASE KCMF1"/>
    <property type="match status" value="1"/>
</dbReference>
<dbReference type="EC" id="2.3.2.27" evidence="3"/>
<dbReference type="PANTHER" id="PTHR12268">
    <property type="entry name" value="E3 UBIQUITIN-PROTEIN LIGASE KCMF1"/>
    <property type="match status" value="1"/>
</dbReference>
<keyword evidence="5" id="KW-0479">Metal-binding</keyword>
<evidence type="ECO:0000256" key="5">
    <source>
        <dbReference type="ARBA" id="ARBA00022723"/>
    </source>
</evidence>
<evidence type="ECO:0000256" key="1">
    <source>
        <dbReference type="ARBA" id="ARBA00000900"/>
    </source>
</evidence>
<dbReference type="InterPro" id="IPR050774">
    <property type="entry name" value="KCMF1/Dystrophin"/>
</dbReference>